<accession>A0A7Z2ZKY2</accession>
<dbReference type="InterPro" id="IPR016181">
    <property type="entry name" value="Acyl_CoA_acyltransferase"/>
</dbReference>
<dbReference type="SUPFAM" id="SSF55729">
    <property type="entry name" value="Acyl-CoA N-acyltransferases (Nat)"/>
    <property type="match status" value="1"/>
</dbReference>
<keyword evidence="2" id="KW-0808">Transferase</keyword>
<dbReference type="AlphaFoldDB" id="A0A7Z2ZKY2"/>
<dbReference type="PROSITE" id="PS51186">
    <property type="entry name" value="GNAT"/>
    <property type="match status" value="1"/>
</dbReference>
<keyword evidence="3" id="KW-0614">Plasmid</keyword>
<evidence type="ECO:0000313" key="3">
    <source>
        <dbReference type="EMBL" id="QJD88488.1"/>
    </source>
</evidence>
<evidence type="ECO:0000313" key="4">
    <source>
        <dbReference type="Proteomes" id="UP000502248"/>
    </source>
</evidence>
<geneLocation type="plasmid" evidence="3 4">
    <name>unnamed1</name>
</geneLocation>
<dbReference type="CDD" id="cd04301">
    <property type="entry name" value="NAT_SF"/>
    <property type="match status" value="1"/>
</dbReference>
<dbReference type="EMBL" id="CP051681">
    <property type="protein sequence ID" value="QJD88488.1"/>
    <property type="molecule type" value="Genomic_DNA"/>
</dbReference>
<sequence length="145" mass="16695">MITIRAINKSNWEECIQLKPSQDQESYIVSNLYSIAEAQFLSGFITKAIYFEENLVGFSMYGLDSDDGNYWIYRFMIDGRFQGRGYGEQAMKLIINDIQTKEDRTDVILLGYKSDNASARKLYSKVGFEEQGMAPWGEVLAKYSF</sequence>
<proteinExistence type="predicted"/>
<dbReference type="Proteomes" id="UP000502248">
    <property type="component" value="Chromosome"/>
</dbReference>
<dbReference type="EMBL" id="CP051680">
    <property type="protein sequence ID" value="QJD83254.1"/>
    <property type="molecule type" value="Genomic_DNA"/>
</dbReference>
<dbReference type="Gene3D" id="3.40.630.30">
    <property type="match status" value="1"/>
</dbReference>
<evidence type="ECO:0000313" key="2">
    <source>
        <dbReference type="EMBL" id="QJD83254.1"/>
    </source>
</evidence>
<name>A0A7Z2ZKY2_9BACL</name>
<gene>
    <name evidence="2" type="ORF">HH215_08775</name>
    <name evidence="3" type="ORF">HH215_35090</name>
</gene>
<protein>
    <submittedName>
        <fullName evidence="2">GNAT family N-acetyltransferase</fullName>
    </submittedName>
</protein>
<dbReference type="Proteomes" id="UP000502248">
    <property type="component" value="Plasmid unnamed1"/>
</dbReference>
<evidence type="ECO:0000259" key="1">
    <source>
        <dbReference type="PROSITE" id="PS51186"/>
    </source>
</evidence>
<dbReference type="InterPro" id="IPR000182">
    <property type="entry name" value="GNAT_dom"/>
</dbReference>
<dbReference type="RefSeq" id="WP_169279551.1">
    <property type="nucleotide sequence ID" value="NZ_CP051680.1"/>
</dbReference>
<organism evidence="2 4">
    <name type="scientific">Cohnella herbarum</name>
    <dbReference type="NCBI Taxonomy" id="2728023"/>
    <lineage>
        <taxon>Bacteria</taxon>
        <taxon>Bacillati</taxon>
        <taxon>Bacillota</taxon>
        <taxon>Bacilli</taxon>
        <taxon>Bacillales</taxon>
        <taxon>Paenibacillaceae</taxon>
        <taxon>Cohnella</taxon>
    </lineage>
</organism>
<keyword evidence="4" id="KW-1185">Reference proteome</keyword>
<reference evidence="2 4" key="1">
    <citation type="submission" date="2020-04" db="EMBL/GenBank/DDBJ databases">
        <title>Genome sequencing of novel species.</title>
        <authorList>
            <person name="Heo J."/>
            <person name="Kim S.-J."/>
            <person name="Kim J.-S."/>
            <person name="Hong S.-B."/>
            <person name="Kwon S.-W."/>
        </authorList>
    </citation>
    <scope>NUCLEOTIDE SEQUENCE [LARGE SCALE GENOMIC DNA]</scope>
    <source>
        <strain evidence="2 4">MFER-1</strain>
        <plasmid evidence="3 4">unnamed1</plasmid>
    </source>
</reference>
<dbReference type="KEGG" id="cheb:HH215_08775"/>
<dbReference type="GO" id="GO:0016747">
    <property type="term" value="F:acyltransferase activity, transferring groups other than amino-acyl groups"/>
    <property type="evidence" value="ECO:0007669"/>
    <property type="project" value="InterPro"/>
</dbReference>
<feature type="domain" description="N-acetyltransferase" evidence="1">
    <location>
        <begin position="2"/>
        <end position="145"/>
    </location>
</feature>
<dbReference type="Pfam" id="PF00583">
    <property type="entry name" value="Acetyltransf_1"/>
    <property type="match status" value="1"/>
</dbReference>
<dbReference type="KEGG" id="cheb:HH215_35090"/>